<dbReference type="AlphaFoldDB" id="A0A409VFB4"/>
<comment type="caution">
    <text evidence="2">The sequence shown here is derived from an EMBL/GenBank/DDBJ whole genome shotgun (WGS) entry which is preliminary data.</text>
</comment>
<accession>A0A409VFB4</accession>
<sequence>MPYATHEVPFIGSEQYSIDMDLCELLQTMKLDHAYSDPRKSTEVQNFVAPPIVSVRDELMSEDPSYHSDSASESSSHEPSSNTKELYGCAYLRTIQAQMQDYPTTGGEYLDAIFTHREILFSYPPAHHDCARAFTDIAYLLETRAWRADREADTEAVTAFRHEAWTIASSLWVGPSITHAPSKIC</sequence>
<dbReference type="Proteomes" id="UP000284706">
    <property type="component" value="Unassembled WGS sequence"/>
</dbReference>
<reference evidence="2 3" key="1">
    <citation type="journal article" date="2018" name="Evol. Lett.">
        <title>Horizontal gene cluster transfer increased hallucinogenic mushroom diversity.</title>
        <authorList>
            <person name="Reynolds H.T."/>
            <person name="Vijayakumar V."/>
            <person name="Gluck-Thaler E."/>
            <person name="Korotkin H.B."/>
            <person name="Matheny P.B."/>
            <person name="Slot J.C."/>
        </authorList>
    </citation>
    <scope>NUCLEOTIDE SEQUENCE [LARGE SCALE GENOMIC DNA]</scope>
    <source>
        <strain evidence="2 3">SRW20</strain>
    </source>
</reference>
<evidence type="ECO:0000313" key="3">
    <source>
        <dbReference type="Proteomes" id="UP000284706"/>
    </source>
</evidence>
<protein>
    <submittedName>
        <fullName evidence="2">Uncharacterized protein</fullName>
    </submittedName>
</protein>
<name>A0A409VFB4_9AGAR</name>
<gene>
    <name evidence="2" type="ORF">CVT26_015668</name>
</gene>
<feature type="compositionally biased region" description="Low complexity" evidence="1">
    <location>
        <begin position="67"/>
        <end position="81"/>
    </location>
</feature>
<proteinExistence type="predicted"/>
<evidence type="ECO:0000313" key="2">
    <source>
        <dbReference type="EMBL" id="PPQ64948.1"/>
    </source>
</evidence>
<feature type="region of interest" description="Disordered" evidence="1">
    <location>
        <begin position="61"/>
        <end position="82"/>
    </location>
</feature>
<keyword evidence="3" id="KW-1185">Reference proteome</keyword>
<dbReference type="OrthoDB" id="2651020at2759"/>
<evidence type="ECO:0000256" key="1">
    <source>
        <dbReference type="SAM" id="MobiDB-lite"/>
    </source>
</evidence>
<dbReference type="InParanoid" id="A0A409VFB4"/>
<dbReference type="EMBL" id="NHYE01005660">
    <property type="protein sequence ID" value="PPQ64948.1"/>
    <property type="molecule type" value="Genomic_DNA"/>
</dbReference>
<organism evidence="2 3">
    <name type="scientific">Gymnopilus dilepis</name>
    <dbReference type="NCBI Taxonomy" id="231916"/>
    <lineage>
        <taxon>Eukaryota</taxon>
        <taxon>Fungi</taxon>
        <taxon>Dikarya</taxon>
        <taxon>Basidiomycota</taxon>
        <taxon>Agaricomycotina</taxon>
        <taxon>Agaricomycetes</taxon>
        <taxon>Agaricomycetidae</taxon>
        <taxon>Agaricales</taxon>
        <taxon>Agaricineae</taxon>
        <taxon>Hymenogastraceae</taxon>
        <taxon>Gymnopilus</taxon>
    </lineage>
</organism>